<dbReference type="EMBL" id="MN739765">
    <property type="protein sequence ID" value="QHT25342.1"/>
    <property type="molecule type" value="Genomic_DNA"/>
</dbReference>
<name>A0A6C0E9C1_9ZZZZ</name>
<keyword evidence="2" id="KW-1133">Transmembrane helix</keyword>
<protein>
    <submittedName>
        <fullName evidence="3">Uncharacterized protein</fullName>
    </submittedName>
</protein>
<keyword evidence="1" id="KW-0175">Coiled coil</keyword>
<proteinExistence type="predicted"/>
<keyword evidence="2" id="KW-0472">Membrane</keyword>
<evidence type="ECO:0000256" key="1">
    <source>
        <dbReference type="SAM" id="Coils"/>
    </source>
</evidence>
<organism evidence="3">
    <name type="scientific">viral metagenome</name>
    <dbReference type="NCBI Taxonomy" id="1070528"/>
    <lineage>
        <taxon>unclassified sequences</taxon>
        <taxon>metagenomes</taxon>
        <taxon>organismal metagenomes</taxon>
    </lineage>
</organism>
<feature type="transmembrane region" description="Helical" evidence="2">
    <location>
        <begin position="33"/>
        <end position="54"/>
    </location>
</feature>
<keyword evidence="2" id="KW-0812">Transmembrane</keyword>
<evidence type="ECO:0000256" key="2">
    <source>
        <dbReference type="SAM" id="Phobius"/>
    </source>
</evidence>
<reference evidence="3" key="1">
    <citation type="journal article" date="2020" name="Nature">
        <title>Giant virus diversity and host interactions through global metagenomics.</title>
        <authorList>
            <person name="Schulz F."/>
            <person name="Roux S."/>
            <person name="Paez-Espino D."/>
            <person name="Jungbluth S."/>
            <person name="Walsh D.A."/>
            <person name="Denef V.J."/>
            <person name="McMahon K.D."/>
            <person name="Konstantinidis K.T."/>
            <person name="Eloe-Fadrosh E.A."/>
            <person name="Kyrpides N.C."/>
            <person name="Woyke T."/>
        </authorList>
    </citation>
    <scope>NUCLEOTIDE SEQUENCE</scope>
    <source>
        <strain evidence="3">GVMAG-M-3300023179-152</strain>
    </source>
</reference>
<evidence type="ECO:0000313" key="3">
    <source>
        <dbReference type="EMBL" id="QHT25342.1"/>
    </source>
</evidence>
<dbReference type="AlphaFoldDB" id="A0A6C0E9C1"/>
<sequence length="284" mass="33462">MSYNYTLISIENYEKFEFYFILLQEFVIELIDILKVNIILLSPILLPLLIGYIIGKIHYNKNTYYENMENKITEINDKLAKCDNLISETFNNELDNIDFIINNNYSKLNQQIIDITNELESIKSHINVMNELLCSEINNHNIFKKNVNEKIDIISKQIKQLDNRIVDIETKENYVLIGYKKKRDDNRDIPVFISSQITKISYEEIQKYDLVDTCIILPLLKFLPNLKEIHMISLRCSSIWLSFEKLKNGQSSHEIIMYDGSIDNKKIQKIESFCNSIDVKLIIE</sequence>
<feature type="coiled-coil region" evidence="1">
    <location>
        <begin position="65"/>
        <end position="171"/>
    </location>
</feature>
<accession>A0A6C0E9C1</accession>